<evidence type="ECO:0000256" key="1">
    <source>
        <dbReference type="ARBA" id="ARBA00022741"/>
    </source>
</evidence>
<evidence type="ECO:0000256" key="2">
    <source>
        <dbReference type="ARBA" id="ARBA00022801"/>
    </source>
</evidence>
<proteinExistence type="predicted"/>
<name>A0ABV2ANJ0_9EUKA</name>
<evidence type="ECO:0000256" key="5">
    <source>
        <dbReference type="PROSITE-ProRule" id="PRU00552"/>
    </source>
</evidence>
<dbReference type="EMBL" id="JBDODL010001161">
    <property type="protein sequence ID" value="MES1921215.1"/>
    <property type="molecule type" value="Genomic_DNA"/>
</dbReference>
<dbReference type="Gene3D" id="3.40.50.300">
    <property type="entry name" value="P-loop containing nucleotide triphosphate hydrolases"/>
    <property type="match status" value="1"/>
</dbReference>
<accession>A0ABV2ANJ0</accession>
<gene>
    <name evidence="9" type="ORF">MHBO_002778</name>
</gene>
<dbReference type="PROSITE" id="PS51195">
    <property type="entry name" value="Q_MOTIF"/>
    <property type="match status" value="1"/>
</dbReference>
<evidence type="ECO:0000313" key="10">
    <source>
        <dbReference type="Proteomes" id="UP001439008"/>
    </source>
</evidence>
<keyword evidence="10" id="KW-1185">Reference proteome</keyword>
<evidence type="ECO:0000256" key="3">
    <source>
        <dbReference type="ARBA" id="ARBA00022806"/>
    </source>
</evidence>
<dbReference type="InterPro" id="IPR014014">
    <property type="entry name" value="RNA_helicase_DEAD_Q_motif"/>
</dbReference>
<dbReference type="SMART" id="SM00487">
    <property type="entry name" value="DEXDc"/>
    <property type="match status" value="1"/>
</dbReference>
<dbReference type="PROSITE" id="PS51192">
    <property type="entry name" value="HELICASE_ATP_BIND_1"/>
    <property type="match status" value="1"/>
</dbReference>
<dbReference type="Pfam" id="PF00270">
    <property type="entry name" value="DEAD"/>
    <property type="match status" value="1"/>
</dbReference>
<dbReference type="InterPro" id="IPR014001">
    <property type="entry name" value="Helicase_ATP-bd"/>
</dbReference>
<evidence type="ECO:0000259" key="8">
    <source>
        <dbReference type="PROSITE" id="PS51195"/>
    </source>
</evidence>
<dbReference type="PANTHER" id="PTHR47958">
    <property type="entry name" value="ATP-DEPENDENT RNA HELICASE DBP3"/>
    <property type="match status" value="1"/>
</dbReference>
<dbReference type="InterPro" id="IPR011545">
    <property type="entry name" value="DEAD/DEAH_box_helicase_dom"/>
</dbReference>
<keyword evidence="4" id="KW-0067">ATP-binding</keyword>
<evidence type="ECO:0000256" key="4">
    <source>
        <dbReference type="ARBA" id="ARBA00022840"/>
    </source>
</evidence>
<feature type="domain" description="Helicase ATP-binding" evidence="7">
    <location>
        <begin position="84"/>
        <end position="257"/>
    </location>
</feature>
<evidence type="ECO:0000313" key="9">
    <source>
        <dbReference type="EMBL" id="MES1921215.1"/>
    </source>
</evidence>
<feature type="domain" description="DEAD-box RNA helicase Q" evidence="8">
    <location>
        <begin position="53"/>
        <end position="81"/>
    </location>
</feature>
<dbReference type="Proteomes" id="UP001439008">
    <property type="component" value="Unassembled WGS sequence"/>
</dbReference>
<evidence type="ECO:0000259" key="7">
    <source>
        <dbReference type="PROSITE" id="PS51192"/>
    </source>
</evidence>
<reference evidence="9 10" key="1">
    <citation type="journal article" date="2024" name="BMC Biol.">
        <title>Comparative genomics of Ascetosporea gives new insight into the evolutionary basis for animal parasitism in Rhizaria.</title>
        <authorList>
            <person name="Hiltunen Thoren M."/>
            <person name="Onut-Brannstrom I."/>
            <person name="Alfjorden A."/>
            <person name="Peckova H."/>
            <person name="Swords F."/>
            <person name="Hooper C."/>
            <person name="Holzer A.S."/>
            <person name="Bass D."/>
            <person name="Burki F."/>
        </authorList>
    </citation>
    <scope>NUCLEOTIDE SEQUENCE [LARGE SCALE GENOMIC DNA]</scope>
    <source>
        <strain evidence="9">20-A016</strain>
    </source>
</reference>
<comment type="caution">
    <text evidence="9">The sequence shown here is derived from an EMBL/GenBank/DDBJ whole genome shotgun (WGS) entry which is preliminary data.</text>
</comment>
<feature type="region of interest" description="Disordered" evidence="6">
    <location>
        <begin position="1"/>
        <end position="28"/>
    </location>
</feature>
<evidence type="ECO:0008006" key="11">
    <source>
        <dbReference type="Google" id="ProtNLM"/>
    </source>
</evidence>
<dbReference type="InterPro" id="IPR027417">
    <property type="entry name" value="P-loop_NTPase"/>
</dbReference>
<keyword evidence="2" id="KW-0378">Hydrolase</keyword>
<evidence type="ECO:0000256" key="6">
    <source>
        <dbReference type="SAM" id="MobiDB-lite"/>
    </source>
</evidence>
<dbReference type="CDD" id="cd17950">
    <property type="entry name" value="DEADc_DDX39"/>
    <property type="match status" value="1"/>
</dbReference>
<organism evidence="9 10">
    <name type="scientific">Bonamia ostreae</name>
    <dbReference type="NCBI Taxonomy" id="126728"/>
    <lineage>
        <taxon>Eukaryota</taxon>
        <taxon>Sar</taxon>
        <taxon>Rhizaria</taxon>
        <taxon>Endomyxa</taxon>
        <taxon>Ascetosporea</taxon>
        <taxon>Haplosporida</taxon>
        <taxon>Bonamia</taxon>
    </lineage>
</organism>
<sequence length="261" mass="29680">MPRKKATSNGVTNENAYDIDKEPLEDYEEPVEEVQEVNNQIQTKGSYAGKQAAGFRDFLLKPELLRAIGDCGFEHPSEVQQECIPVSAFGTDLICQAKSGMGKTAVFVLSVLQQIDPNAKELDTLVLCHCRELAFQICQEFNRLSKYLPSVKEMAVFGGIPEIKNIEQLSKDRPQIVIGTPGRVLSLVERQALDLSNLKRFILDECDKMLESLDMRYTVQQIFKRTPREKQVLMFSATIKDDVRKVCKKFAREVFTKLRKK</sequence>
<feature type="short sequence motif" description="Q motif" evidence="5">
    <location>
        <begin position="53"/>
        <end position="81"/>
    </location>
</feature>
<keyword evidence="1" id="KW-0547">Nucleotide-binding</keyword>
<keyword evidence="3" id="KW-0347">Helicase</keyword>
<protein>
    <recommendedName>
        <fullName evidence="11">RNA helicase</fullName>
    </recommendedName>
</protein>
<dbReference type="SUPFAM" id="SSF52540">
    <property type="entry name" value="P-loop containing nucleoside triphosphate hydrolases"/>
    <property type="match status" value="1"/>
</dbReference>